<keyword evidence="1" id="KW-0479">Metal-binding</keyword>
<evidence type="ECO:0000256" key="6">
    <source>
        <dbReference type="PROSITE-ProRule" id="PRU00094"/>
    </source>
</evidence>
<feature type="compositionally biased region" description="Polar residues" evidence="7">
    <location>
        <begin position="17"/>
        <end position="30"/>
    </location>
</feature>
<evidence type="ECO:0000256" key="2">
    <source>
        <dbReference type="ARBA" id="ARBA00022771"/>
    </source>
</evidence>
<dbReference type="InterPro" id="IPR000679">
    <property type="entry name" value="Znf_GATA"/>
</dbReference>
<feature type="domain" description="GATA-type" evidence="8">
    <location>
        <begin position="209"/>
        <end position="236"/>
    </location>
</feature>
<evidence type="ECO:0000256" key="3">
    <source>
        <dbReference type="ARBA" id="ARBA00022833"/>
    </source>
</evidence>
<dbReference type="Gene3D" id="3.30.50.10">
    <property type="entry name" value="Erythroid Transcription Factor GATA-1, subunit A"/>
    <property type="match status" value="1"/>
</dbReference>
<dbReference type="InterPro" id="IPR013088">
    <property type="entry name" value="Znf_NHR/GATA"/>
</dbReference>
<evidence type="ECO:0000256" key="1">
    <source>
        <dbReference type="ARBA" id="ARBA00022723"/>
    </source>
</evidence>
<dbReference type="PROSITE" id="PS50114">
    <property type="entry name" value="GATA_ZN_FINGER_2"/>
    <property type="match status" value="1"/>
</dbReference>
<feature type="region of interest" description="Disordered" evidence="7">
    <location>
        <begin position="180"/>
        <end position="202"/>
    </location>
</feature>
<protein>
    <recommendedName>
        <fullName evidence="8">GATA-type domain-containing protein</fullName>
    </recommendedName>
</protein>
<gene>
    <name evidence="9" type="ORF">K7432_002680</name>
</gene>
<feature type="compositionally biased region" description="Polar residues" evidence="7">
    <location>
        <begin position="40"/>
        <end position="49"/>
    </location>
</feature>
<comment type="caution">
    <text evidence="9">The sequence shown here is derived from an EMBL/GenBank/DDBJ whole genome shotgun (WGS) entry which is preliminary data.</text>
</comment>
<dbReference type="Pfam" id="PF00320">
    <property type="entry name" value="GATA"/>
    <property type="match status" value="1"/>
</dbReference>
<keyword evidence="10" id="KW-1185">Reference proteome</keyword>
<dbReference type="CDD" id="cd00202">
    <property type="entry name" value="ZnF_GATA"/>
    <property type="match status" value="1"/>
</dbReference>
<feature type="region of interest" description="Disordered" evidence="7">
    <location>
        <begin position="1"/>
        <end position="119"/>
    </location>
</feature>
<keyword evidence="3" id="KW-0862">Zinc</keyword>
<dbReference type="PANTHER" id="PTHR47172">
    <property type="entry name" value="OS01G0976800 PROTEIN"/>
    <property type="match status" value="1"/>
</dbReference>
<dbReference type="SUPFAM" id="SSF57716">
    <property type="entry name" value="Glucocorticoid receptor-like (DNA-binding domain)"/>
    <property type="match status" value="1"/>
</dbReference>
<evidence type="ECO:0000313" key="9">
    <source>
        <dbReference type="EMBL" id="KAK9767495.1"/>
    </source>
</evidence>
<keyword evidence="2 6" id="KW-0863">Zinc-finger</keyword>
<proteinExistence type="predicted"/>
<dbReference type="SMART" id="SM00401">
    <property type="entry name" value="ZnF_GATA"/>
    <property type="match status" value="1"/>
</dbReference>
<dbReference type="Proteomes" id="UP001479436">
    <property type="component" value="Unassembled WGS sequence"/>
</dbReference>
<feature type="compositionally biased region" description="Polar residues" evidence="7">
    <location>
        <begin position="81"/>
        <end position="99"/>
    </location>
</feature>
<dbReference type="EMBL" id="JASJQH010000074">
    <property type="protein sequence ID" value="KAK9767495.1"/>
    <property type="molecule type" value="Genomic_DNA"/>
</dbReference>
<evidence type="ECO:0000313" key="10">
    <source>
        <dbReference type="Proteomes" id="UP001479436"/>
    </source>
</evidence>
<dbReference type="PANTHER" id="PTHR47172:SF24">
    <property type="entry name" value="GATA ZINC FINGER DOMAIN-CONTAINING PROTEIN 14-RELATED"/>
    <property type="match status" value="1"/>
</dbReference>
<name>A0ABR2X150_9FUNG</name>
<feature type="compositionally biased region" description="Polar residues" evidence="7">
    <location>
        <begin position="266"/>
        <end position="297"/>
    </location>
</feature>
<evidence type="ECO:0000256" key="5">
    <source>
        <dbReference type="ARBA" id="ARBA00023163"/>
    </source>
</evidence>
<evidence type="ECO:0000256" key="7">
    <source>
        <dbReference type="SAM" id="MobiDB-lite"/>
    </source>
</evidence>
<accession>A0ABR2X150</accession>
<feature type="region of interest" description="Disordered" evidence="7">
    <location>
        <begin position="248"/>
        <end position="307"/>
    </location>
</feature>
<keyword evidence="5" id="KW-0804">Transcription</keyword>
<reference evidence="9 10" key="1">
    <citation type="submission" date="2023-04" db="EMBL/GenBank/DDBJ databases">
        <title>Genome of Basidiobolus ranarum AG-B5.</title>
        <authorList>
            <person name="Stajich J.E."/>
            <person name="Carter-House D."/>
            <person name="Gryganskyi A."/>
        </authorList>
    </citation>
    <scope>NUCLEOTIDE SEQUENCE [LARGE SCALE GENOMIC DNA]</scope>
    <source>
        <strain evidence="9 10">AG-B5</strain>
    </source>
</reference>
<feature type="compositionally biased region" description="Basic and acidic residues" evidence="7">
    <location>
        <begin position="256"/>
        <end position="265"/>
    </location>
</feature>
<sequence>MSYSPVSHKRPYVYDSPVSNPSSEYTTYPSGYSCPPSHPSMHNTNRSNPPSGPHLTRSFPHIYSGTSSSFPPPQGPPSESYNYQYSSAPSQQYPVTSSRPFEDMVGNPRGYPPTFPSKESVHISEPQFHLSSNHYIEISNRCDEIIGILSKFDRSDVDNTNQLVDSAKALYDVFLTAEQRVSPDQSPVPSKSSEKPKKRTKSNQVKLYCHSCNCTDTPEWRKGPLGPRTLCNACGLIWAKLSKKKAKEAQMTAKNGKPEVEKDSRSNNIGTPHNFTTINNSEVAQSKSMNDIQSQPGEPTVESRDGKIDDKKLTLSFLLS</sequence>
<evidence type="ECO:0000256" key="4">
    <source>
        <dbReference type="ARBA" id="ARBA00023015"/>
    </source>
</evidence>
<keyword evidence="4" id="KW-0805">Transcription regulation</keyword>
<evidence type="ECO:0000259" key="8">
    <source>
        <dbReference type="PROSITE" id="PS50114"/>
    </source>
</evidence>
<organism evidence="9 10">
    <name type="scientific">Basidiobolus ranarum</name>
    <dbReference type="NCBI Taxonomy" id="34480"/>
    <lineage>
        <taxon>Eukaryota</taxon>
        <taxon>Fungi</taxon>
        <taxon>Fungi incertae sedis</taxon>
        <taxon>Zoopagomycota</taxon>
        <taxon>Entomophthoromycotina</taxon>
        <taxon>Basidiobolomycetes</taxon>
        <taxon>Basidiobolales</taxon>
        <taxon>Basidiobolaceae</taxon>
        <taxon>Basidiobolus</taxon>
    </lineage>
</organism>
<dbReference type="PROSITE" id="PS00344">
    <property type="entry name" value="GATA_ZN_FINGER_1"/>
    <property type="match status" value="1"/>
</dbReference>